<organism evidence="7 8">
    <name type="scientific">Ruegeria spongiae</name>
    <dbReference type="NCBI Taxonomy" id="2942209"/>
    <lineage>
        <taxon>Bacteria</taxon>
        <taxon>Pseudomonadati</taxon>
        <taxon>Pseudomonadota</taxon>
        <taxon>Alphaproteobacteria</taxon>
        <taxon>Rhodobacterales</taxon>
        <taxon>Roseobacteraceae</taxon>
        <taxon>Ruegeria</taxon>
    </lineage>
</organism>
<evidence type="ECO:0000313" key="7">
    <source>
        <dbReference type="EMBL" id="MCL6284322.1"/>
    </source>
</evidence>
<keyword evidence="2" id="KW-0472">Membrane</keyword>
<dbReference type="Gene3D" id="2.40.128.200">
    <property type="match status" value="1"/>
</dbReference>
<evidence type="ECO:0000256" key="2">
    <source>
        <dbReference type="ARBA" id="ARBA00023136"/>
    </source>
</evidence>
<dbReference type="InterPro" id="IPR036328">
    <property type="entry name" value="MliC_sf"/>
</dbReference>
<feature type="chain" id="PRO_5047371286" evidence="5">
    <location>
        <begin position="20"/>
        <end position="107"/>
    </location>
</feature>
<keyword evidence="3" id="KW-0564">Palmitate</keyword>
<accession>A0ABT0Q3Y8</accession>
<comment type="caution">
    <text evidence="7">The sequence shown here is derived from an EMBL/GenBank/DDBJ whole genome shotgun (WGS) entry which is preliminary data.</text>
</comment>
<reference evidence="7" key="1">
    <citation type="submission" date="2022-05" db="EMBL/GenBank/DDBJ databases">
        <authorList>
            <person name="Park J.-S."/>
        </authorList>
    </citation>
    <scope>NUCLEOTIDE SEQUENCE</scope>
    <source>
        <strain evidence="7">2012CJ41-6</strain>
    </source>
</reference>
<evidence type="ECO:0000256" key="3">
    <source>
        <dbReference type="ARBA" id="ARBA00023139"/>
    </source>
</evidence>
<protein>
    <submittedName>
        <fullName evidence="7">MliC family protein</fullName>
    </submittedName>
</protein>
<feature type="signal peptide" evidence="5">
    <location>
        <begin position="1"/>
        <end position="19"/>
    </location>
</feature>
<keyword evidence="1 5" id="KW-0732">Signal</keyword>
<dbReference type="InterPro" id="IPR018660">
    <property type="entry name" value="MliC"/>
</dbReference>
<dbReference type="SUPFAM" id="SSF141488">
    <property type="entry name" value="YdhA-like"/>
    <property type="match status" value="1"/>
</dbReference>
<keyword evidence="8" id="KW-1185">Reference proteome</keyword>
<dbReference type="Pfam" id="PF09864">
    <property type="entry name" value="MliC"/>
    <property type="match status" value="1"/>
</dbReference>
<name>A0ABT0Q3Y8_9RHOB</name>
<evidence type="ECO:0000256" key="4">
    <source>
        <dbReference type="ARBA" id="ARBA00023288"/>
    </source>
</evidence>
<dbReference type="EMBL" id="JAMFMB010000014">
    <property type="protein sequence ID" value="MCL6284322.1"/>
    <property type="molecule type" value="Genomic_DNA"/>
</dbReference>
<dbReference type="RefSeq" id="WP_249710338.1">
    <property type="nucleotide sequence ID" value="NZ_JAMFMB010000014.1"/>
</dbReference>
<evidence type="ECO:0000313" key="8">
    <source>
        <dbReference type="Proteomes" id="UP001203880"/>
    </source>
</evidence>
<evidence type="ECO:0000259" key="6">
    <source>
        <dbReference type="Pfam" id="PF09864"/>
    </source>
</evidence>
<proteinExistence type="predicted"/>
<dbReference type="Proteomes" id="UP001203880">
    <property type="component" value="Unassembled WGS sequence"/>
</dbReference>
<feature type="domain" description="C-type lysozyme inhibitor" evidence="6">
    <location>
        <begin position="28"/>
        <end position="95"/>
    </location>
</feature>
<sequence>MKAVPLLIALAAMAGPAVADVWIETTYYICERGAEVTATHVGKDADAAVVLLIEGNQIGLPVTRSGSGVRFAEPGGGYVWHEKGRSALLLWEEGASTQAIYAECQSD</sequence>
<evidence type="ECO:0000256" key="5">
    <source>
        <dbReference type="SAM" id="SignalP"/>
    </source>
</evidence>
<evidence type="ECO:0000256" key="1">
    <source>
        <dbReference type="ARBA" id="ARBA00022729"/>
    </source>
</evidence>
<gene>
    <name evidence="7" type="ORF">M3P21_12375</name>
</gene>
<keyword evidence="4" id="KW-0449">Lipoprotein</keyword>